<evidence type="ECO:0000256" key="2">
    <source>
        <dbReference type="ARBA" id="ARBA00022729"/>
    </source>
</evidence>
<dbReference type="Pfam" id="PF02278">
    <property type="entry name" value="Lyase_8"/>
    <property type="match status" value="1"/>
</dbReference>
<feature type="domain" description="Polysaccharide lyase family 8 central" evidence="5">
    <location>
        <begin position="451"/>
        <end position="698"/>
    </location>
</feature>
<dbReference type="EMBL" id="JASNQZ010000011">
    <property type="protein sequence ID" value="KAL0951141.1"/>
    <property type="molecule type" value="Genomic_DNA"/>
</dbReference>
<dbReference type="Gene3D" id="1.50.10.100">
    <property type="entry name" value="Chondroitin AC/alginate lyase"/>
    <property type="match status" value="1"/>
</dbReference>
<dbReference type="InterPro" id="IPR003159">
    <property type="entry name" value="Lyase_8_central_dom"/>
</dbReference>
<dbReference type="InterPro" id="IPR038970">
    <property type="entry name" value="Lyase_8"/>
</dbReference>
<dbReference type="InterPro" id="IPR011013">
    <property type="entry name" value="Gal_mutarotase_sf_dom"/>
</dbReference>
<dbReference type="PANTHER" id="PTHR38481:SF1">
    <property type="entry name" value="HYALURONATE LYASE"/>
    <property type="match status" value="1"/>
</dbReference>
<proteinExistence type="inferred from homology"/>
<keyword evidence="2 4" id="KW-0732">Signal</keyword>
<dbReference type="InterPro" id="IPR008929">
    <property type="entry name" value="Chondroitin_lyas"/>
</dbReference>
<evidence type="ECO:0000259" key="6">
    <source>
        <dbReference type="Pfam" id="PF02884"/>
    </source>
</evidence>
<comment type="caution">
    <text evidence="8">The sequence shown here is derived from an EMBL/GenBank/DDBJ whole genome shotgun (WGS) entry which is preliminary data.</text>
</comment>
<feature type="domain" description="Polysaccharide lyase 8 N-terminal alpha-helical" evidence="7">
    <location>
        <begin position="142"/>
        <end position="363"/>
    </location>
</feature>
<dbReference type="Gene3D" id="2.70.98.10">
    <property type="match status" value="1"/>
</dbReference>
<evidence type="ECO:0000259" key="5">
    <source>
        <dbReference type="Pfam" id="PF02278"/>
    </source>
</evidence>
<protein>
    <recommendedName>
        <fullName evidence="10">Polysaccharide lyase family 8 protein</fullName>
    </recommendedName>
</protein>
<accession>A0ABR3J6L7</accession>
<comment type="similarity">
    <text evidence="1">Belongs to the polysaccharide lyase 8 family.</text>
</comment>
<dbReference type="Pfam" id="PF08124">
    <property type="entry name" value="Lyase_8_N"/>
    <property type="match status" value="1"/>
</dbReference>
<evidence type="ECO:0000313" key="8">
    <source>
        <dbReference type="EMBL" id="KAL0951141.1"/>
    </source>
</evidence>
<gene>
    <name evidence="8" type="ORF">HGRIS_007876</name>
</gene>
<dbReference type="Pfam" id="PF02884">
    <property type="entry name" value="Lyase_8_C"/>
    <property type="match status" value="1"/>
</dbReference>
<evidence type="ECO:0008006" key="10">
    <source>
        <dbReference type="Google" id="ProtNLM"/>
    </source>
</evidence>
<evidence type="ECO:0000256" key="4">
    <source>
        <dbReference type="SAM" id="SignalP"/>
    </source>
</evidence>
<feature type="chain" id="PRO_5046655925" description="Polysaccharide lyase family 8 protein" evidence="4">
    <location>
        <begin position="25"/>
        <end position="826"/>
    </location>
</feature>
<dbReference type="SUPFAM" id="SSF74650">
    <property type="entry name" value="Galactose mutarotase-like"/>
    <property type="match status" value="1"/>
</dbReference>
<feature type="signal peptide" evidence="4">
    <location>
        <begin position="1"/>
        <end position="24"/>
    </location>
</feature>
<reference evidence="9" key="1">
    <citation type="submission" date="2024-06" db="EMBL/GenBank/DDBJ databases">
        <title>Multi-omics analyses provide insights into the biosynthesis of the anticancer antibiotic pleurotin in Hohenbuehelia grisea.</title>
        <authorList>
            <person name="Weaver J.A."/>
            <person name="Alberti F."/>
        </authorList>
    </citation>
    <scope>NUCLEOTIDE SEQUENCE [LARGE SCALE GENOMIC DNA]</scope>
    <source>
        <strain evidence="9">T-177</strain>
    </source>
</reference>
<dbReference type="SUPFAM" id="SSF49863">
    <property type="entry name" value="Hyaluronate lyase-like, C-terminal domain"/>
    <property type="match status" value="1"/>
</dbReference>
<dbReference type="InterPro" id="IPR012970">
    <property type="entry name" value="Lyase_8_alpha_N"/>
</dbReference>
<dbReference type="SUPFAM" id="SSF48230">
    <property type="entry name" value="Chondroitin AC/alginate lyase"/>
    <property type="match status" value="1"/>
</dbReference>
<keyword evidence="9" id="KW-1185">Reference proteome</keyword>
<organism evidence="8 9">
    <name type="scientific">Hohenbuehelia grisea</name>
    <dbReference type="NCBI Taxonomy" id="104357"/>
    <lineage>
        <taxon>Eukaryota</taxon>
        <taxon>Fungi</taxon>
        <taxon>Dikarya</taxon>
        <taxon>Basidiomycota</taxon>
        <taxon>Agaricomycotina</taxon>
        <taxon>Agaricomycetes</taxon>
        <taxon>Agaricomycetidae</taxon>
        <taxon>Agaricales</taxon>
        <taxon>Pleurotineae</taxon>
        <taxon>Pleurotaceae</taxon>
        <taxon>Hohenbuehelia</taxon>
    </lineage>
</organism>
<dbReference type="InterPro" id="IPR011071">
    <property type="entry name" value="Lyase_8-like_C"/>
</dbReference>
<dbReference type="InterPro" id="IPR004103">
    <property type="entry name" value="Lyase_8_C"/>
</dbReference>
<evidence type="ECO:0000259" key="7">
    <source>
        <dbReference type="Pfam" id="PF08124"/>
    </source>
</evidence>
<name>A0ABR3J6L7_9AGAR</name>
<dbReference type="PANTHER" id="PTHR38481">
    <property type="entry name" value="HYALURONATE LYASE"/>
    <property type="match status" value="1"/>
</dbReference>
<sequence>MKRYLAFLCTLCSLSDILFAGAYGSGHANAHIDGSQFSRHRRIRPSQILGRSAHVGHVSFSSKRVLESLAVSEPIAASNWPVRRATSSQSEQELQIISERRISSIVGGRGRASSIPNWLSTLGSDGKWPNAEVDYTAGCPARRANWPAQEHWQRLNTMAAAWHGGLKGAEHFTKDADLRDAISRAMDFWFDNDFDNASCLDSGGQAACPCGTPGFWNTNWYSNIILIPGLCAQTCLLLGDTLTEHQLNKCTQITGRAYGTFDHNINGVGSLTGANTLDVAKIGIDQGLLTMNESLVADAYRRVHGELVVQHEVKADGIRDDGSFGQHAGVLYNGNYGKVLTNNILDLEIPSAGTQFAADASAKNAFILHLDGDSWMIYRNALTVVNHFDISTIGRMITFPIADDQSSGSIQVNLTAVKTLGEQWESDVLVNFATNLMRDSDTANVAGIFGNRMFYSNDYMVHRGSNYITTLKMYSTRTVNTECLNSQNPLAFHLSDGTVYTYLTGNEYEDIAAAWDWNLVPGTTVDYEATPLKCDNTRLSAIETFVGGTSNGKVGLAAMRYTNPVTRSLRWQKAWFFLEDDVQHVMVAGISSSTDAPVLSVLDQRRHAGNVLIDGSPNPQRGKFTQSEATTLWHAGVGYVLPKSGSAQLGLDIGEKTGDWSKIGTSTQPPVTADLFAAWLEHKDVDTPISYTTLPGVDADSFAQKSQGLQLQDVRNDNSISAVFDKNHSTAMAVFWDSNGGSVTFEPDSPSASITVTVSGNIAMILDIDSGDVTVSDPSQTLATVQVTFTFGPGRRPKGCDPAKSLVFILPSGGLVGSSVTKNLSS</sequence>
<dbReference type="InterPro" id="IPR014718">
    <property type="entry name" value="GH-type_carb-bd"/>
</dbReference>
<keyword evidence="3" id="KW-0456">Lyase</keyword>
<dbReference type="Gene3D" id="2.60.220.10">
    <property type="entry name" value="Polysaccharide lyase family 8-like, C-terminal"/>
    <property type="match status" value="1"/>
</dbReference>
<feature type="domain" description="Polysaccharide lyase family 8 C-terminal" evidence="6">
    <location>
        <begin position="714"/>
        <end position="786"/>
    </location>
</feature>
<evidence type="ECO:0000256" key="3">
    <source>
        <dbReference type="ARBA" id="ARBA00023239"/>
    </source>
</evidence>
<dbReference type="Proteomes" id="UP001556367">
    <property type="component" value="Unassembled WGS sequence"/>
</dbReference>
<evidence type="ECO:0000256" key="1">
    <source>
        <dbReference type="ARBA" id="ARBA00006699"/>
    </source>
</evidence>
<evidence type="ECO:0000313" key="9">
    <source>
        <dbReference type="Proteomes" id="UP001556367"/>
    </source>
</evidence>